<name>A0AAN9JVQ9_CANGL</name>
<accession>A0AAN9JVQ9</accession>
<evidence type="ECO:0000313" key="2">
    <source>
        <dbReference type="Proteomes" id="UP001367508"/>
    </source>
</evidence>
<dbReference type="Proteomes" id="UP001367508">
    <property type="component" value="Unassembled WGS sequence"/>
</dbReference>
<dbReference type="EMBL" id="JAYMYQ010000011">
    <property type="protein sequence ID" value="KAK7306340.1"/>
    <property type="molecule type" value="Genomic_DNA"/>
</dbReference>
<reference evidence="1 2" key="1">
    <citation type="submission" date="2024-01" db="EMBL/GenBank/DDBJ databases">
        <title>The genomes of 5 underutilized Papilionoideae crops provide insights into root nodulation and disease resistanc.</title>
        <authorList>
            <person name="Jiang F."/>
        </authorList>
    </citation>
    <scope>NUCLEOTIDE SEQUENCE [LARGE SCALE GENOMIC DNA]</scope>
    <source>
        <strain evidence="1">LVBAO_FW01</strain>
        <tissue evidence="1">Leaves</tissue>
    </source>
</reference>
<evidence type="ECO:0000313" key="1">
    <source>
        <dbReference type="EMBL" id="KAK7306340.1"/>
    </source>
</evidence>
<organism evidence="1 2">
    <name type="scientific">Canavalia gladiata</name>
    <name type="common">Sword bean</name>
    <name type="synonym">Dolichos gladiatus</name>
    <dbReference type="NCBI Taxonomy" id="3824"/>
    <lineage>
        <taxon>Eukaryota</taxon>
        <taxon>Viridiplantae</taxon>
        <taxon>Streptophyta</taxon>
        <taxon>Embryophyta</taxon>
        <taxon>Tracheophyta</taxon>
        <taxon>Spermatophyta</taxon>
        <taxon>Magnoliopsida</taxon>
        <taxon>eudicotyledons</taxon>
        <taxon>Gunneridae</taxon>
        <taxon>Pentapetalae</taxon>
        <taxon>rosids</taxon>
        <taxon>fabids</taxon>
        <taxon>Fabales</taxon>
        <taxon>Fabaceae</taxon>
        <taxon>Papilionoideae</taxon>
        <taxon>50 kb inversion clade</taxon>
        <taxon>NPAAA clade</taxon>
        <taxon>indigoferoid/millettioid clade</taxon>
        <taxon>Phaseoleae</taxon>
        <taxon>Canavalia</taxon>
    </lineage>
</organism>
<sequence>MVTKPIDSLWDRLWGPMPTPLCTLIYCSQGATEHIMVVVRTNDLRNGHFKFRRGETNDEHGYDDLRRLSHGPDLFMPRLLSKGL</sequence>
<keyword evidence="2" id="KW-1185">Reference proteome</keyword>
<protein>
    <submittedName>
        <fullName evidence="1">Uncharacterized protein</fullName>
    </submittedName>
</protein>
<dbReference type="AlphaFoldDB" id="A0AAN9JVQ9"/>
<comment type="caution">
    <text evidence="1">The sequence shown here is derived from an EMBL/GenBank/DDBJ whole genome shotgun (WGS) entry which is preliminary data.</text>
</comment>
<proteinExistence type="predicted"/>
<gene>
    <name evidence="1" type="ORF">VNO77_44272</name>
</gene>